<comment type="caution">
    <text evidence="4">The sequence shown here is derived from an EMBL/GenBank/DDBJ whole genome shotgun (WGS) entry which is preliminary data.</text>
</comment>
<evidence type="ECO:0000313" key="5">
    <source>
        <dbReference type="Proteomes" id="UP000275408"/>
    </source>
</evidence>
<sequence>MRDRYWLVLVAGSIEFLREFTLSSECQAAFARCFCPHWSHLTKNEVQPWLNLNFLPFSVLSTTFTICELKYGREKRIKIHYKEKGKTPRMKYLTESLPYIGQISEFVHVKSANLREKASDYKKVELFWPNRRKLDEADDIAEVIDLMQNLSIPTKGCKNIEDMKERILAHFSSRKDNRLACNEAFKVISEAQAMNKKKSLGLFYYYAEVEREIQGLDATFLDLLKTSEGDVLSKIKTRMRRIEDRDYVVLVAGETSAGKSSMLNLILGEELLPFSVLSTTSTICELKYGREKRIKIHYKEEGKASETKNLTESSPYLDQISEFVHVKSASLREKASSYKKVELFWPHRLLQDGVVIVDSPGVGESDIMDDIVVNYLPNAFAFIYVINSSNAGGVQRDRLVRLLHKTRELTTEQQMEFSPNCTLFVCNKWDTIPPSEEDVVIAHIINKLSQCLPDVDTNTQIICLSTTKALAAQKYGVMNSEFASLTDKIGCLVSKSIETRLEQHWRWLDHLLSRIAWLMSTLISNISTDHVAVTARLNAVIERLRKLQAEQESSKEEMKRYLGSRTRLAIDTLIDHLQTPQAVEIFCKLNSDELPAVEKSWEVTKAALVKLLKGRLQMLIEEWEEEQQKFAEARKSVIKKFLEKYNYLERELRNVEVSVSQIQVNVEGETASESVEDQVFNSIYNFSLPFESKLYLGIAIPFLVPAFLVGAAFAVPVTLLLLPIAGVKSIADNIKEAKKRVHTIKIALSTYESWHKSCNLRGAKATVNTLSDLQARIPMLVEADVKLCQQLIEEAQSKKDSEARYKPCREKCKRLRGELALFGSTEIRCMRLSWDDLSWDVSEGVYLKQTMEPGLYQGHISKGRYSSRGQVTFKVYRELLTRSNIIDCLADEAILRRLCHPHIVTFYGAVFRKVPRGLEAAFVSECPGVDLKYYLIDQPGNCPARNPTSTENAIRWADQVVEALMSIYSIFDGCVHGDLRLKNVLLHGSNLRDIKLSNISLRRQLTIEHGSNCDAFLHLPPEAVRNRNYNASSEIYSLGILFWEMWYGEEAFHDLKGQKMEVFLSSVEGGHRPDLTGVTTQTSVMWTGLVSGCWEKIASERSSLADCKSTIGEILASAK</sequence>
<dbReference type="PANTHER" id="PTHR26392:SF92">
    <property type="entry name" value="PROTEIN KINASE DOMAIN-CONTAINING PROTEIN"/>
    <property type="match status" value="1"/>
</dbReference>
<evidence type="ECO:0000256" key="2">
    <source>
        <dbReference type="SAM" id="Coils"/>
    </source>
</evidence>
<dbReference type="InterPro" id="IPR027417">
    <property type="entry name" value="P-loop_NTPase"/>
</dbReference>
<dbReference type="InterPro" id="IPR008266">
    <property type="entry name" value="Tyr_kinase_AS"/>
</dbReference>
<dbReference type="STRING" id="46731.A0A3M6UTZ1"/>
<keyword evidence="5" id="KW-1185">Reference proteome</keyword>
<dbReference type="Gene3D" id="3.40.50.300">
    <property type="entry name" value="P-loop containing nucleotide triphosphate hydrolases"/>
    <property type="match status" value="1"/>
</dbReference>
<dbReference type="InterPro" id="IPR001245">
    <property type="entry name" value="Ser-Thr/Tyr_kinase_cat_dom"/>
</dbReference>
<dbReference type="Proteomes" id="UP000275408">
    <property type="component" value="Unassembled WGS sequence"/>
</dbReference>
<dbReference type="PANTHER" id="PTHR26392">
    <property type="entry name" value="MITOGEN-ACTIVATED PROTEIN KINASE KINASE KINASE 7-RELATED"/>
    <property type="match status" value="1"/>
</dbReference>
<evidence type="ECO:0000313" key="4">
    <source>
        <dbReference type="EMBL" id="RMX57163.1"/>
    </source>
</evidence>
<organism evidence="4 5">
    <name type="scientific">Pocillopora damicornis</name>
    <name type="common">Cauliflower coral</name>
    <name type="synonym">Millepora damicornis</name>
    <dbReference type="NCBI Taxonomy" id="46731"/>
    <lineage>
        <taxon>Eukaryota</taxon>
        <taxon>Metazoa</taxon>
        <taxon>Cnidaria</taxon>
        <taxon>Anthozoa</taxon>
        <taxon>Hexacorallia</taxon>
        <taxon>Scleractinia</taxon>
        <taxon>Astrocoeniina</taxon>
        <taxon>Pocilloporidae</taxon>
        <taxon>Pocillopora</taxon>
    </lineage>
</organism>
<dbReference type="InterPro" id="IPR000719">
    <property type="entry name" value="Prot_kinase_dom"/>
</dbReference>
<name>A0A3M6UTZ1_POCDA</name>
<dbReference type="OrthoDB" id="5983025at2759"/>
<dbReference type="InterPro" id="IPR011009">
    <property type="entry name" value="Kinase-like_dom_sf"/>
</dbReference>
<dbReference type="GO" id="GO:0005524">
    <property type="term" value="F:ATP binding"/>
    <property type="evidence" value="ECO:0007669"/>
    <property type="project" value="InterPro"/>
</dbReference>
<dbReference type="Gene3D" id="1.10.510.10">
    <property type="entry name" value="Transferase(Phosphotransferase) domain 1"/>
    <property type="match status" value="1"/>
</dbReference>
<dbReference type="SMART" id="SM00220">
    <property type="entry name" value="S_TKc"/>
    <property type="match status" value="1"/>
</dbReference>
<protein>
    <recommendedName>
        <fullName evidence="3">Protein kinase domain-containing protein</fullName>
    </recommendedName>
</protein>
<dbReference type="PROSITE" id="PS50011">
    <property type="entry name" value="PROTEIN_KINASE_DOM"/>
    <property type="match status" value="1"/>
</dbReference>
<accession>A0A3M6UTZ1</accession>
<dbReference type="Pfam" id="PF07714">
    <property type="entry name" value="PK_Tyr_Ser-Thr"/>
    <property type="match status" value="1"/>
</dbReference>
<comment type="similarity">
    <text evidence="1">Belongs to the protein kinase superfamily. TKL Ser/Thr protein kinase family. ROCO subfamily.</text>
</comment>
<dbReference type="Pfam" id="PF00350">
    <property type="entry name" value="Dynamin_N"/>
    <property type="match status" value="1"/>
</dbReference>
<dbReference type="PROSITE" id="PS00109">
    <property type="entry name" value="PROTEIN_KINASE_TYR"/>
    <property type="match status" value="1"/>
</dbReference>
<dbReference type="CDD" id="cd00180">
    <property type="entry name" value="PKc"/>
    <property type="match status" value="1"/>
</dbReference>
<evidence type="ECO:0000256" key="1">
    <source>
        <dbReference type="ARBA" id="ARBA00008171"/>
    </source>
</evidence>
<keyword evidence="2" id="KW-0175">Coiled coil</keyword>
<dbReference type="EMBL" id="RCHS01000722">
    <property type="protein sequence ID" value="RMX57163.1"/>
    <property type="molecule type" value="Genomic_DNA"/>
</dbReference>
<gene>
    <name evidence="4" type="ORF">pdam_00022591</name>
</gene>
<dbReference type="GO" id="GO:0004672">
    <property type="term" value="F:protein kinase activity"/>
    <property type="evidence" value="ECO:0007669"/>
    <property type="project" value="InterPro"/>
</dbReference>
<proteinExistence type="inferred from homology"/>
<feature type="coiled-coil region" evidence="2">
    <location>
        <begin position="537"/>
        <end position="564"/>
    </location>
</feature>
<dbReference type="SUPFAM" id="SSF52540">
    <property type="entry name" value="P-loop containing nucleoside triphosphate hydrolases"/>
    <property type="match status" value="1"/>
</dbReference>
<feature type="domain" description="Protein kinase" evidence="3">
    <location>
        <begin position="845"/>
        <end position="1115"/>
    </location>
</feature>
<dbReference type="InterPro" id="IPR045063">
    <property type="entry name" value="Dynamin_N"/>
</dbReference>
<reference evidence="4 5" key="1">
    <citation type="journal article" date="2018" name="Sci. Rep.">
        <title>Comparative analysis of the Pocillopora damicornis genome highlights role of immune system in coral evolution.</title>
        <authorList>
            <person name="Cunning R."/>
            <person name="Bay R.A."/>
            <person name="Gillette P."/>
            <person name="Baker A.C."/>
            <person name="Traylor-Knowles N."/>
        </authorList>
    </citation>
    <scope>NUCLEOTIDE SEQUENCE [LARGE SCALE GENOMIC DNA]</scope>
    <source>
        <strain evidence="4">RSMAS</strain>
        <tissue evidence="4">Whole animal</tissue>
    </source>
</reference>
<evidence type="ECO:0000259" key="3">
    <source>
        <dbReference type="PROSITE" id="PS50011"/>
    </source>
</evidence>
<dbReference type="AlphaFoldDB" id="A0A3M6UTZ1"/>
<dbReference type="SUPFAM" id="SSF56112">
    <property type="entry name" value="Protein kinase-like (PK-like)"/>
    <property type="match status" value="1"/>
</dbReference>